<dbReference type="Gene3D" id="3.40.30.10">
    <property type="entry name" value="Glutaredoxin"/>
    <property type="match status" value="1"/>
</dbReference>
<reference evidence="2 3" key="1">
    <citation type="submission" date="2013-09" db="EMBL/GenBank/DDBJ databases">
        <title>Complete genome sequence of Spiroplasma mirum suckling mouse cataract agent.</title>
        <authorList>
            <person name="Landry C.A."/>
            <person name="Bastian F.O."/>
            <person name="Thune R.L."/>
        </authorList>
    </citation>
    <scope>NUCLEOTIDE SEQUENCE [LARGE SCALE GENOMIC DNA]</scope>
    <source>
        <strain evidence="2 3">SMCA</strain>
    </source>
</reference>
<dbReference type="RefSeq" id="WP_025317456.1">
    <property type="nucleotide sequence ID" value="NZ_CP002082.1"/>
</dbReference>
<feature type="signal peptide" evidence="1">
    <location>
        <begin position="1"/>
        <end position="20"/>
    </location>
</feature>
<dbReference type="Proteomes" id="UP000019260">
    <property type="component" value="Chromosome"/>
</dbReference>
<evidence type="ECO:0008006" key="4">
    <source>
        <dbReference type="Google" id="ProtNLM"/>
    </source>
</evidence>
<dbReference type="KEGG" id="smia:P344_04050"/>
<dbReference type="AlphaFoldDB" id="W0GLJ2"/>
<dbReference type="PROSITE" id="PS51257">
    <property type="entry name" value="PROKAR_LIPOPROTEIN"/>
    <property type="match status" value="1"/>
</dbReference>
<protein>
    <recommendedName>
        <fullName evidence="4">Thioredoxin-like fold domain-containing protein</fullName>
    </recommendedName>
</protein>
<dbReference type="InterPro" id="IPR036249">
    <property type="entry name" value="Thioredoxin-like_sf"/>
</dbReference>
<evidence type="ECO:0000313" key="2">
    <source>
        <dbReference type="EMBL" id="AHI58138.1"/>
    </source>
</evidence>
<dbReference type="SUPFAM" id="SSF52833">
    <property type="entry name" value="Thioredoxin-like"/>
    <property type="match status" value="1"/>
</dbReference>
<gene>
    <name evidence="2" type="ORF">P344_04050</name>
</gene>
<proteinExistence type="predicted"/>
<dbReference type="HOGENOM" id="CLU_1293662_0_0_14"/>
<sequence>MKKMLASFAAISLISSSVFSVVACKSKLGLYNAFISAINNKDSFIMLISAQNCPHCQPLEKTTINELYDGAKGNAEFHAYLDGKYGADYNLATYYGSRSSANENEYKTIENTYLMNTWNSVEDYNKLWGKKWAKKILDWVVAQERNDHKIKGEIDYTITADSLKLKGTPLFIYVKQGQYMGFESGDMGSSWVSGATPQQYMYYFVQHLVKEDWDTSHD</sequence>
<keyword evidence="1" id="KW-0732">Signal</keyword>
<feature type="chain" id="PRO_5009977245" description="Thioredoxin-like fold domain-containing protein" evidence="1">
    <location>
        <begin position="21"/>
        <end position="218"/>
    </location>
</feature>
<dbReference type="InterPro" id="IPR017937">
    <property type="entry name" value="Thioredoxin_CS"/>
</dbReference>
<evidence type="ECO:0000313" key="3">
    <source>
        <dbReference type="Proteomes" id="UP000019260"/>
    </source>
</evidence>
<dbReference type="OrthoDB" id="390090at2"/>
<name>W0GLJ2_9MOLU</name>
<organism evidence="2 3">
    <name type="scientific">Spiroplasma mirum ATCC 29335</name>
    <dbReference type="NCBI Taxonomy" id="838561"/>
    <lineage>
        <taxon>Bacteria</taxon>
        <taxon>Bacillati</taxon>
        <taxon>Mycoplasmatota</taxon>
        <taxon>Mollicutes</taxon>
        <taxon>Entomoplasmatales</taxon>
        <taxon>Spiroplasmataceae</taxon>
        <taxon>Spiroplasma</taxon>
    </lineage>
</organism>
<dbReference type="PROSITE" id="PS00194">
    <property type="entry name" value="THIOREDOXIN_1"/>
    <property type="match status" value="1"/>
</dbReference>
<accession>W0GLJ2</accession>
<evidence type="ECO:0000256" key="1">
    <source>
        <dbReference type="SAM" id="SignalP"/>
    </source>
</evidence>
<dbReference type="KEGG" id="smir:SMM_0675"/>
<dbReference type="EMBL" id="CP006720">
    <property type="protein sequence ID" value="AHI58138.1"/>
    <property type="molecule type" value="Genomic_DNA"/>
</dbReference>
<keyword evidence="3" id="KW-1185">Reference proteome</keyword>